<feature type="domain" description="Arm-like repeat" evidence="2">
    <location>
        <begin position="151"/>
        <end position="212"/>
    </location>
</feature>
<name>A0A9P6STE5_9FUNG</name>
<evidence type="ECO:0000313" key="3">
    <source>
        <dbReference type="EMBL" id="KAF9999191.1"/>
    </source>
</evidence>
<feature type="compositionally biased region" description="Basic and acidic residues" evidence="1">
    <location>
        <begin position="33"/>
        <end position="49"/>
    </location>
</feature>
<sequence>MTLNPPRHTQDQTLREGVASSCFELSQLQDHLGSSDKAQKSYKKAEKLGWDAQSPRPIQPSIPNTNSTLHPMDDQKPSASDITGSEQGLDIAVIPAHIFSENKSPPTAAVFNMPEPDERLNNTPQLAHCLSLLQASFSPGDIQDPTTRSWLQTIENDTDEQERLTSLATAVIKEFTRDEFKDVKAVTEVVTLAPVLKRDDFLYLLRLFYTGIEQSDLLD</sequence>
<accession>A0A9P6STE5</accession>
<dbReference type="Proteomes" id="UP000749646">
    <property type="component" value="Unassembled WGS sequence"/>
</dbReference>
<evidence type="ECO:0000256" key="1">
    <source>
        <dbReference type="SAM" id="MobiDB-lite"/>
    </source>
</evidence>
<feature type="region of interest" description="Disordered" evidence="1">
    <location>
        <begin position="31"/>
        <end position="83"/>
    </location>
</feature>
<reference evidence="3" key="1">
    <citation type="journal article" date="2020" name="Fungal Divers.">
        <title>Resolving the Mortierellaceae phylogeny through synthesis of multi-gene phylogenetics and phylogenomics.</title>
        <authorList>
            <person name="Vandepol N."/>
            <person name="Liber J."/>
            <person name="Desiro A."/>
            <person name="Na H."/>
            <person name="Kennedy M."/>
            <person name="Barry K."/>
            <person name="Grigoriev I.V."/>
            <person name="Miller A.N."/>
            <person name="O'Donnell K."/>
            <person name="Stajich J.E."/>
            <person name="Bonito G."/>
        </authorList>
    </citation>
    <scope>NUCLEOTIDE SEQUENCE</scope>
    <source>
        <strain evidence="3">MES-2147</strain>
    </source>
</reference>
<organism evidence="3 4">
    <name type="scientific">Modicella reniformis</name>
    <dbReference type="NCBI Taxonomy" id="1440133"/>
    <lineage>
        <taxon>Eukaryota</taxon>
        <taxon>Fungi</taxon>
        <taxon>Fungi incertae sedis</taxon>
        <taxon>Mucoromycota</taxon>
        <taxon>Mortierellomycotina</taxon>
        <taxon>Mortierellomycetes</taxon>
        <taxon>Mortierellales</taxon>
        <taxon>Mortierellaceae</taxon>
        <taxon>Modicella</taxon>
    </lineage>
</organism>
<proteinExistence type="predicted"/>
<dbReference type="OrthoDB" id="2448159at2759"/>
<keyword evidence="4" id="KW-1185">Reference proteome</keyword>
<dbReference type="InterPro" id="IPR056251">
    <property type="entry name" value="Arm_rpt_dom"/>
</dbReference>
<dbReference type="Pfam" id="PF23948">
    <property type="entry name" value="ARM_5"/>
    <property type="match status" value="1"/>
</dbReference>
<evidence type="ECO:0000313" key="4">
    <source>
        <dbReference type="Proteomes" id="UP000749646"/>
    </source>
</evidence>
<dbReference type="AlphaFoldDB" id="A0A9P6STE5"/>
<protein>
    <recommendedName>
        <fullName evidence="2">Arm-like repeat domain-containing protein</fullName>
    </recommendedName>
</protein>
<evidence type="ECO:0000259" key="2">
    <source>
        <dbReference type="Pfam" id="PF23948"/>
    </source>
</evidence>
<comment type="caution">
    <text evidence="3">The sequence shown here is derived from an EMBL/GenBank/DDBJ whole genome shotgun (WGS) entry which is preliminary data.</text>
</comment>
<dbReference type="EMBL" id="JAAAHW010000767">
    <property type="protein sequence ID" value="KAF9999191.1"/>
    <property type="molecule type" value="Genomic_DNA"/>
</dbReference>
<feature type="non-terminal residue" evidence="3">
    <location>
        <position position="219"/>
    </location>
</feature>
<gene>
    <name evidence="3" type="ORF">BGZ65_005412</name>
</gene>